<evidence type="ECO:0000313" key="2">
    <source>
        <dbReference type="Proteomes" id="UP001163324"/>
    </source>
</evidence>
<proteinExistence type="predicted"/>
<protein>
    <submittedName>
        <fullName evidence="1">Uncharacterized protein</fullName>
    </submittedName>
</protein>
<dbReference type="Proteomes" id="UP001163324">
    <property type="component" value="Chromosome 2"/>
</dbReference>
<organism evidence="1 2">
    <name type="scientific">Trichothecium roseum</name>
    <dbReference type="NCBI Taxonomy" id="47278"/>
    <lineage>
        <taxon>Eukaryota</taxon>
        <taxon>Fungi</taxon>
        <taxon>Dikarya</taxon>
        <taxon>Ascomycota</taxon>
        <taxon>Pezizomycotina</taxon>
        <taxon>Sordariomycetes</taxon>
        <taxon>Hypocreomycetidae</taxon>
        <taxon>Hypocreales</taxon>
        <taxon>Hypocreales incertae sedis</taxon>
        <taxon>Trichothecium</taxon>
    </lineage>
</organism>
<gene>
    <name evidence="1" type="ORF">N3K66_002416</name>
</gene>
<reference evidence="1" key="1">
    <citation type="submission" date="2022-10" db="EMBL/GenBank/DDBJ databases">
        <title>Complete Genome of Trichothecium roseum strain YXFP-22015, a Plant Pathogen Isolated from Citrus.</title>
        <authorList>
            <person name="Wang Y."/>
            <person name="Zhu L."/>
        </authorList>
    </citation>
    <scope>NUCLEOTIDE SEQUENCE</scope>
    <source>
        <strain evidence="1">YXFP-22015</strain>
    </source>
</reference>
<sequence length="168" mass="17523">MLVPPQVASAEASTTTISVYDASSTYTYHGCYSGTTTGRSSSDGSRRTERGAASTAGDPDSSSGAVTKVSLTGEMTVPKCLDLCSRESEQYRYVRLQSARECRCSHTLAGVASRLDDSACDLACEGDGSMACGGSSSQLSLYKLQSDDWSPSRISGYIAITGLALAVL</sequence>
<dbReference type="EMBL" id="CM047941">
    <property type="protein sequence ID" value="KAI9903064.1"/>
    <property type="molecule type" value="Genomic_DNA"/>
</dbReference>
<accession>A0ACC0V9T4</accession>
<keyword evidence="2" id="KW-1185">Reference proteome</keyword>
<comment type="caution">
    <text evidence="1">The sequence shown here is derived from an EMBL/GenBank/DDBJ whole genome shotgun (WGS) entry which is preliminary data.</text>
</comment>
<name>A0ACC0V9T4_9HYPO</name>
<evidence type="ECO:0000313" key="1">
    <source>
        <dbReference type="EMBL" id="KAI9903064.1"/>
    </source>
</evidence>